<dbReference type="EMBL" id="JAUTXU010000036">
    <property type="protein sequence ID" value="KAK3717636.1"/>
    <property type="molecule type" value="Genomic_DNA"/>
</dbReference>
<protein>
    <submittedName>
        <fullName evidence="1">Uncharacterized protein</fullName>
    </submittedName>
</protein>
<sequence length="591" mass="63698">MSTEKEDVTVHEVRHVENTHANKPSTTGILEDVKGRDFTVNEAEIPPGYFRSARFIGSMFAIGSAFGCGVAGFTFAAPILAYINADIGPDPNLIWVALSYLLTSSIGLIIVGRLTDIFGRRWFFIMGNVIATLGSIVCAIAPSIPVLIAGETLVGIGASVQLSYAFVVSEIVPMKWRFLAQGYVFLWGIPFSGFAPAISYAFVFQTKVGWRGVYYLLIAVNAASTLAWFFFYKPPTFAMKHGQGRMMEFLKHFDYIGTVMVTLGLLLFLMGMSWGGTLHPWNSAHTLSAIIIGAILLTAFFLYEIFVPLREPLLPSHLFRNRGWNVSVILWSLGASTYYALAILWPSIVATLYRGNHGYMWVGWVSCLSNCGILFGEYIGAWLKCRTYIQIPIVFLIGSVLLAAMAACGPDSVVMACVLAFLATTFIGYNEILNSAVATICIDDQREIGTATGAGGSARSFISTVCSTVYTVVLSNRLAQEIPARVPAALTSAGLPASSATAFLSALTLGTPEAFAAVPGLTPALQAIGTRAYQEASAQAYKTVFLTTLAFSGVGIVVSYWCPNVDSLLVGDVTVTLGDSTTKKIDEKSQP</sequence>
<evidence type="ECO:0000313" key="1">
    <source>
        <dbReference type="EMBL" id="KAK3717636.1"/>
    </source>
</evidence>
<reference evidence="1" key="1">
    <citation type="submission" date="2023-07" db="EMBL/GenBank/DDBJ databases">
        <title>Black Yeasts Isolated from many extreme environments.</title>
        <authorList>
            <person name="Coleine C."/>
            <person name="Stajich J.E."/>
            <person name="Selbmann L."/>
        </authorList>
    </citation>
    <scope>NUCLEOTIDE SEQUENCE</scope>
    <source>
        <strain evidence="1">CCFEE 5714</strain>
    </source>
</reference>
<keyword evidence="2" id="KW-1185">Reference proteome</keyword>
<evidence type="ECO:0000313" key="2">
    <source>
        <dbReference type="Proteomes" id="UP001281147"/>
    </source>
</evidence>
<dbReference type="Proteomes" id="UP001281147">
    <property type="component" value="Unassembled WGS sequence"/>
</dbReference>
<gene>
    <name evidence="1" type="ORF">LTR37_005703</name>
</gene>
<comment type="caution">
    <text evidence="1">The sequence shown here is derived from an EMBL/GenBank/DDBJ whole genome shotgun (WGS) entry which is preliminary data.</text>
</comment>
<name>A0ACC3NIX5_9PEZI</name>
<accession>A0ACC3NIX5</accession>
<organism evidence="1 2">
    <name type="scientific">Vermiconidia calcicola</name>
    <dbReference type="NCBI Taxonomy" id="1690605"/>
    <lineage>
        <taxon>Eukaryota</taxon>
        <taxon>Fungi</taxon>
        <taxon>Dikarya</taxon>
        <taxon>Ascomycota</taxon>
        <taxon>Pezizomycotina</taxon>
        <taxon>Dothideomycetes</taxon>
        <taxon>Dothideomycetidae</taxon>
        <taxon>Mycosphaerellales</taxon>
        <taxon>Extremaceae</taxon>
        <taxon>Vermiconidia</taxon>
    </lineage>
</organism>
<proteinExistence type="predicted"/>